<evidence type="ECO:0000256" key="10">
    <source>
        <dbReference type="ARBA" id="ARBA00023268"/>
    </source>
</evidence>
<dbReference type="PRINTS" id="PR00108">
    <property type="entry name" value="THYMDSNTHASE"/>
</dbReference>
<dbReference type="InterPro" id="IPR001796">
    <property type="entry name" value="DHFR_dom"/>
</dbReference>
<dbReference type="CDD" id="cd00351">
    <property type="entry name" value="TS_Pyrimidine_HMase"/>
    <property type="match status" value="1"/>
</dbReference>
<evidence type="ECO:0000256" key="1">
    <source>
        <dbReference type="ARBA" id="ARBA00004903"/>
    </source>
</evidence>
<dbReference type="SUPFAM" id="SSF53597">
    <property type="entry name" value="Dihydrofolate reductase-like"/>
    <property type="match status" value="1"/>
</dbReference>
<evidence type="ECO:0000256" key="9">
    <source>
        <dbReference type="ARBA" id="ARBA00023002"/>
    </source>
</evidence>
<gene>
    <name evidence="17" type="primary">g2795</name>
    <name evidence="17" type="ORF">VP750_LOCUS2396</name>
</gene>
<dbReference type="NCBIfam" id="NF002497">
    <property type="entry name" value="PRK01827.1-3"/>
    <property type="match status" value="1"/>
</dbReference>
<evidence type="ECO:0000259" key="16">
    <source>
        <dbReference type="PROSITE" id="PS51330"/>
    </source>
</evidence>
<accession>A0ABP1FTC4</accession>
<keyword evidence="5 14" id="KW-0489">Methyltransferase</keyword>
<proteinExistence type="inferred from homology"/>
<dbReference type="Proteomes" id="UP001497392">
    <property type="component" value="Unassembled WGS sequence"/>
</dbReference>
<evidence type="ECO:0000256" key="13">
    <source>
        <dbReference type="ARBA" id="ARBA00048873"/>
    </source>
</evidence>
<protein>
    <recommendedName>
        <fullName evidence="14">Bifunctional dihydrofolate reductase-thymidylate synthase</fullName>
    </recommendedName>
</protein>
<name>A0ABP1FTC4_9CHLO</name>
<evidence type="ECO:0000256" key="5">
    <source>
        <dbReference type="ARBA" id="ARBA00022603"/>
    </source>
</evidence>
<comment type="function">
    <text evidence="11">Bifunctional enzyme. Involved in de novo dTMP biosynthesis. Key enzyme in folate metabolism. Can play two different roles depending on the source of dihydrofolate: de novo synthesis of tetrahydrofolate or recycling of the dihydrofolate released as one of the end products of the TS catalyzed reaction. Catalyzes an essential reaction for de novo glycine and purine synthesis, DNA precursor synthesis, and for the conversion of dUMP to dTMP.</text>
</comment>
<dbReference type="InterPro" id="IPR012262">
    <property type="entry name" value="DHFR-TS"/>
</dbReference>
<evidence type="ECO:0000256" key="8">
    <source>
        <dbReference type="ARBA" id="ARBA00022857"/>
    </source>
</evidence>
<evidence type="ECO:0000256" key="3">
    <source>
        <dbReference type="ARBA" id="ARBA00010176"/>
    </source>
</evidence>
<keyword evidence="9 14" id="KW-0560">Oxidoreductase</keyword>
<evidence type="ECO:0000313" key="17">
    <source>
        <dbReference type="EMBL" id="CAL5220737.1"/>
    </source>
</evidence>
<evidence type="ECO:0000256" key="12">
    <source>
        <dbReference type="ARBA" id="ARBA00047344"/>
    </source>
</evidence>
<dbReference type="PANTHER" id="PTHR11548">
    <property type="entry name" value="THYMIDYLATE SYNTHASE 1"/>
    <property type="match status" value="1"/>
</dbReference>
<dbReference type="EMBL" id="CAXHTA020000004">
    <property type="protein sequence ID" value="CAL5220737.1"/>
    <property type="molecule type" value="Genomic_DNA"/>
</dbReference>
<comment type="caution">
    <text evidence="17">The sequence shown here is derived from an EMBL/GenBank/DDBJ whole genome shotgun (WGS) entry which is preliminary data.</text>
</comment>
<dbReference type="Pfam" id="PF00303">
    <property type="entry name" value="Thymidylat_synt"/>
    <property type="match status" value="1"/>
</dbReference>
<dbReference type="Pfam" id="PF00186">
    <property type="entry name" value="DHFR_1"/>
    <property type="match status" value="1"/>
</dbReference>
<keyword evidence="10" id="KW-0511">Multifunctional enzyme</keyword>
<evidence type="ECO:0000256" key="11">
    <source>
        <dbReference type="ARBA" id="ARBA00024992"/>
    </source>
</evidence>
<dbReference type="PIRSF" id="PIRSF000389">
    <property type="entry name" value="DHFR-TS"/>
    <property type="match status" value="1"/>
</dbReference>
<comment type="catalytic activity">
    <reaction evidence="13">
        <text>(6S)-5,6,7,8-tetrahydrofolate + NADP(+) = 7,8-dihydrofolate + NADPH + H(+)</text>
        <dbReference type="Rhea" id="RHEA:15009"/>
        <dbReference type="ChEBI" id="CHEBI:15378"/>
        <dbReference type="ChEBI" id="CHEBI:57451"/>
        <dbReference type="ChEBI" id="CHEBI:57453"/>
        <dbReference type="ChEBI" id="CHEBI:57783"/>
        <dbReference type="ChEBI" id="CHEBI:58349"/>
        <dbReference type="EC" id="1.5.1.3"/>
    </reaction>
</comment>
<dbReference type="CDD" id="cd00209">
    <property type="entry name" value="DHFR"/>
    <property type="match status" value="1"/>
</dbReference>
<feature type="active site" evidence="15">
    <location>
        <position position="388"/>
    </location>
</feature>
<dbReference type="InterPro" id="IPR045097">
    <property type="entry name" value="Thymidate_synth/dCMP_Mease"/>
</dbReference>
<dbReference type="InterPro" id="IPR023451">
    <property type="entry name" value="Thymidate_synth/dCMP_Mease_dom"/>
</dbReference>
<feature type="domain" description="DHFR" evidence="16">
    <location>
        <begin position="9"/>
        <end position="200"/>
    </location>
</feature>
<keyword evidence="18" id="KW-1185">Reference proteome</keyword>
<dbReference type="InterPro" id="IPR036926">
    <property type="entry name" value="Thymidate_synth/dCMP_Mease_sf"/>
</dbReference>
<dbReference type="InterPro" id="IPR017925">
    <property type="entry name" value="DHFR_CS"/>
</dbReference>
<keyword evidence="7 14" id="KW-0545">Nucleotide biosynthesis</keyword>
<comment type="similarity">
    <text evidence="3 14">In the N-terminal section; belongs to the dihydrofolate reductase family.</text>
</comment>
<dbReference type="InterPro" id="IPR000398">
    <property type="entry name" value="Thymidylate_synthase"/>
</dbReference>
<evidence type="ECO:0000256" key="2">
    <source>
        <dbReference type="ARBA" id="ARBA00006900"/>
    </source>
</evidence>
<dbReference type="NCBIfam" id="TIGR03284">
    <property type="entry name" value="thym_sym"/>
    <property type="match status" value="1"/>
</dbReference>
<sequence length="506" mass="56234">MAATAEQMTFQLVVAATRKLGIGKSGSMPWKLPGDMAYFKDITSKTADSSKQNAVIMGRKTWESIPPKFRPLPGRINVVLTRGAAGSENSSALSNSAVRTSEQTYKGAHVAESISSAMEILKELKSAGKLEHAFIIGGGQLYTEALKSPQCSAVHYTAIDADIECDTFFPELSSEQWRMWSESAPKRDGDIRYSFQCYVPASSSSTSDRAPEMPAGLAAQHEEYQYLNMVQDIIRQGVYKGDRTGTGTLSQFGRSMRFNLRHTFPLLTTKRTFWRGVAEELLWFISGSTNAGVLKQKGVGIWDGNGSREYLDSIGLRHREVGDLGPVYGFQWRHFGAEYTDMHADYSGKGVDQLAQLIETIKRNPNDRRLVLSAWNPAALPEMALPPCHLMCQFHVAEGELSCQMYQRSCDLGLGVPFNIASYALLTRLIAQVCDLRPGELVHVLGDAHVYANHVDPLKEQLKNAPRPFPVLHINPQKRDIDSFVFEDFTLEGYSPHRQIAMKMAV</sequence>
<reference evidence="17 18" key="1">
    <citation type="submission" date="2024-06" db="EMBL/GenBank/DDBJ databases">
        <authorList>
            <person name="Kraege A."/>
            <person name="Thomma B."/>
        </authorList>
    </citation>
    <scope>NUCLEOTIDE SEQUENCE [LARGE SCALE GENOMIC DNA]</scope>
</reference>
<dbReference type="SUPFAM" id="SSF55831">
    <property type="entry name" value="Thymidylate synthase/dCMP hydroxymethylase"/>
    <property type="match status" value="1"/>
</dbReference>
<dbReference type="Gene3D" id="3.40.430.10">
    <property type="entry name" value="Dihydrofolate Reductase, subunit A"/>
    <property type="match status" value="1"/>
</dbReference>
<evidence type="ECO:0000256" key="14">
    <source>
        <dbReference type="PIRNR" id="PIRNR000389"/>
    </source>
</evidence>
<evidence type="ECO:0000256" key="7">
    <source>
        <dbReference type="ARBA" id="ARBA00022727"/>
    </source>
</evidence>
<dbReference type="HAMAP" id="MF_00008">
    <property type="entry name" value="Thymidy_synth_bact"/>
    <property type="match status" value="1"/>
</dbReference>
<organism evidence="17 18">
    <name type="scientific">Coccomyxa viridis</name>
    <dbReference type="NCBI Taxonomy" id="1274662"/>
    <lineage>
        <taxon>Eukaryota</taxon>
        <taxon>Viridiplantae</taxon>
        <taxon>Chlorophyta</taxon>
        <taxon>core chlorophytes</taxon>
        <taxon>Trebouxiophyceae</taxon>
        <taxon>Trebouxiophyceae incertae sedis</taxon>
        <taxon>Coccomyxaceae</taxon>
        <taxon>Coccomyxa</taxon>
    </lineage>
</organism>
<dbReference type="InterPro" id="IPR020940">
    <property type="entry name" value="Thymidylate_synthase_AS"/>
</dbReference>
<dbReference type="PROSITE" id="PS00091">
    <property type="entry name" value="THYMIDYLATE_SYNTHASE"/>
    <property type="match status" value="1"/>
</dbReference>
<evidence type="ECO:0000256" key="15">
    <source>
        <dbReference type="PROSITE-ProRule" id="PRU10016"/>
    </source>
</evidence>
<keyword evidence="6 14" id="KW-0808">Transferase</keyword>
<dbReference type="PANTHER" id="PTHR11548:SF2">
    <property type="entry name" value="THYMIDYLATE SYNTHASE"/>
    <property type="match status" value="1"/>
</dbReference>
<evidence type="ECO:0000256" key="4">
    <source>
        <dbReference type="ARBA" id="ARBA00022563"/>
    </source>
</evidence>
<keyword evidence="4 14" id="KW-0554">One-carbon metabolism</keyword>
<evidence type="ECO:0000313" key="18">
    <source>
        <dbReference type="Proteomes" id="UP001497392"/>
    </source>
</evidence>
<comment type="similarity">
    <text evidence="2 14">In the C-terminal section; belongs to the thymidylate synthase family.</text>
</comment>
<keyword evidence="8" id="KW-0521">NADP</keyword>
<comment type="catalytic activity">
    <reaction evidence="12">
        <text>dUMP + (6R)-5,10-methylene-5,6,7,8-tetrahydrofolate = 7,8-dihydrofolate + dTMP</text>
        <dbReference type="Rhea" id="RHEA:12104"/>
        <dbReference type="ChEBI" id="CHEBI:15636"/>
        <dbReference type="ChEBI" id="CHEBI:57451"/>
        <dbReference type="ChEBI" id="CHEBI:63528"/>
        <dbReference type="ChEBI" id="CHEBI:246422"/>
        <dbReference type="EC" id="2.1.1.45"/>
    </reaction>
</comment>
<dbReference type="Gene3D" id="3.30.572.10">
    <property type="entry name" value="Thymidylate synthase/dCMP hydroxymethylase domain"/>
    <property type="match status" value="1"/>
</dbReference>
<dbReference type="InterPro" id="IPR024072">
    <property type="entry name" value="DHFR-like_dom_sf"/>
</dbReference>
<dbReference type="PROSITE" id="PS00075">
    <property type="entry name" value="DHFR_1"/>
    <property type="match status" value="1"/>
</dbReference>
<evidence type="ECO:0000256" key="6">
    <source>
        <dbReference type="ARBA" id="ARBA00022679"/>
    </source>
</evidence>
<dbReference type="PROSITE" id="PS51330">
    <property type="entry name" value="DHFR_2"/>
    <property type="match status" value="1"/>
</dbReference>
<comment type="pathway">
    <text evidence="1 14">Cofactor biosynthesis; tetrahydrofolate biosynthesis; 5,6,7,8-tetrahydrofolate from 7,8-dihydrofolate: step 1/1.</text>
</comment>